<keyword evidence="3 6" id="KW-0812">Transmembrane</keyword>
<dbReference type="GO" id="GO:0036376">
    <property type="term" value="P:sodium ion export across plasma membrane"/>
    <property type="evidence" value="ECO:0007669"/>
    <property type="project" value="InterPro"/>
</dbReference>
<dbReference type="InterPro" id="IPR005899">
    <property type="entry name" value="Na_pump_deCOase"/>
</dbReference>
<dbReference type="GO" id="GO:0015081">
    <property type="term" value="F:sodium ion transmembrane transporter activity"/>
    <property type="evidence" value="ECO:0007669"/>
    <property type="project" value="InterPro"/>
</dbReference>
<feature type="transmembrane region" description="Helical" evidence="6">
    <location>
        <begin position="7"/>
        <end position="29"/>
    </location>
</feature>
<sequence length="85" mass="8996">MNENIELALLLLLVGMVTVFLVLILVYSLGNAIVRFVNRFFPEGEQAIVASQATGVNQKHLAVIAAAVATVTGGSGKVLKVEKES</sequence>
<evidence type="ECO:0000256" key="3">
    <source>
        <dbReference type="ARBA" id="ARBA00022692"/>
    </source>
</evidence>
<dbReference type="Pfam" id="PF04277">
    <property type="entry name" value="OAD_gamma"/>
    <property type="match status" value="1"/>
</dbReference>
<organism evidence="7 8">
    <name type="scientific">Xiashengella succiniciproducens</name>
    <dbReference type="NCBI Taxonomy" id="2949635"/>
    <lineage>
        <taxon>Bacteria</taxon>
        <taxon>Pseudomonadati</taxon>
        <taxon>Bacteroidota</taxon>
        <taxon>Bacteroidia</taxon>
        <taxon>Marinilabiliales</taxon>
        <taxon>Marinilabiliaceae</taxon>
        <taxon>Xiashengella</taxon>
    </lineage>
</organism>
<reference evidence="7" key="2">
    <citation type="submission" date="2022-06" db="EMBL/GenBank/DDBJ databases">
        <title>Xiashengella guii gen. nov. sp. nov., a bacterium isolated form anaerobic digestion tank.</title>
        <authorList>
            <person name="Huang H."/>
        </authorList>
    </citation>
    <scope>NUCLEOTIDE SEQUENCE</scope>
    <source>
        <strain evidence="7">Ai-910</strain>
    </source>
</reference>
<dbReference type="GO" id="GO:0005886">
    <property type="term" value="C:plasma membrane"/>
    <property type="evidence" value="ECO:0007669"/>
    <property type="project" value="UniProtKB-SubCell"/>
</dbReference>
<dbReference type="KEGG" id="alkq:M9189_05320"/>
<name>A0A9J6ZSE7_9BACT</name>
<evidence type="ECO:0000256" key="4">
    <source>
        <dbReference type="ARBA" id="ARBA00022989"/>
    </source>
</evidence>
<evidence type="ECO:0000256" key="6">
    <source>
        <dbReference type="SAM" id="Phobius"/>
    </source>
</evidence>
<keyword evidence="5 6" id="KW-0472">Membrane</keyword>
<reference evidence="7" key="1">
    <citation type="submission" date="2022-05" db="EMBL/GenBank/DDBJ databases">
        <authorList>
            <person name="Sun X."/>
        </authorList>
    </citation>
    <scope>NUCLEOTIDE SEQUENCE</scope>
    <source>
        <strain evidence="7">Ai-910</strain>
    </source>
</reference>
<comment type="subcellular location">
    <subcellularLocation>
        <location evidence="1">Cell membrane</location>
    </subcellularLocation>
</comment>
<dbReference type="RefSeq" id="WP_250725187.1">
    <property type="nucleotide sequence ID" value="NZ_CP098400.1"/>
</dbReference>
<keyword evidence="4 6" id="KW-1133">Transmembrane helix</keyword>
<protein>
    <submittedName>
        <fullName evidence="7">OadG family protein</fullName>
    </submittedName>
</protein>
<accession>A0A9J6ZSE7</accession>
<dbReference type="AlphaFoldDB" id="A0A9J6ZSE7"/>
<proteinExistence type="predicted"/>
<evidence type="ECO:0000313" key="8">
    <source>
        <dbReference type="Proteomes" id="UP001056426"/>
    </source>
</evidence>
<evidence type="ECO:0000256" key="1">
    <source>
        <dbReference type="ARBA" id="ARBA00004236"/>
    </source>
</evidence>
<keyword evidence="8" id="KW-1185">Reference proteome</keyword>
<evidence type="ECO:0000256" key="5">
    <source>
        <dbReference type="ARBA" id="ARBA00023136"/>
    </source>
</evidence>
<evidence type="ECO:0000256" key="2">
    <source>
        <dbReference type="ARBA" id="ARBA00022475"/>
    </source>
</evidence>
<gene>
    <name evidence="7" type="ORF">M9189_05320</name>
</gene>
<dbReference type="Proteomes" id="UP001056426">
    <property type="component" value="Chromosome"/>
</dbReference>
<evidence type="ECO:0000313" key="7">
    <source>
        <dbReference type="EMBL" id="URW80770.1"/>
    </source>
</evidence>
<keyword evidence="2" id="KW-1003">Cell membrane</keyword>
<dbReference type="EMBL" id="CP098400">
    <property type="protein sequence ID" value="URW80770.1"/>
    <property type="molecule type" value="Genomic_DNA"/>
</dbReference>